<dbReference type="InterPro" id="IPR000847">
    <property type="entry name" value="LysR_HTH_N"/>
</dbReference>
<evidence type="ECO:0000313" key="6">
    <source>
        <dbReference type="EMBL" id="MDL5033982.1"/>
    </source>
</evidence>
<keyword evidence="3" id="KW-0238">DNA-binding</keyword>
<organism evidence="6 7">
    <name type="scientific">Roseateles subflavus</name>
    <dbReference type="NCBI Taxonomy" id="3053353"/>
    <lineage>
        <taxon>Bacteria</taxon>
        <taxon>Pseudomonadati</taxon>
        <taxon>Pseudomonadota</taxon>
        <taxon>Betaproteobacteria</taxon>
        <taxon>Burkholderiales</taxon>
        <taxon>Sphaerotilaceae</taxon>
        <taxon>Roseateles</taxon>
    </lineage>
</organism>
<evidence type="ECO:0000259" key="5">
    <source>
        <dbReference type="PROSITE" id="PS50931"/>
    </source>
</evidence>
<dbReference type="InterPro" id="IPR036388">
    <property type="entry name" value="WH-like_DNA-bd_sf"/>
</dbReference>
<dbReference type="Proteomes" id="UP001238603">
    <property type="component" value="Unassembled WGS sequence"/>
</dbReference>
<comment type="caution">
    <text evidence="6">The sequence shown here is derived from an EMBL/GenBank/DDBJ whole genome shotgun (WGS) entry which is preliminary data.</text>
</comment>
<protein>
    <submittedName>
        <fullName evidence="6">LysR family transcriptional regulator</fullName>
    </submittedName>
</protein>
<name>A0ABT7LM84_9BURK</name>
<evidence type="ECO:0000256" key="4">
    <source>
        <dbReference type="ARBA" id="ARBA00023163"/>
    </source>
</evidence>
<dbReference type="Pfam" id="PF00126">
    <property type="entry name" value="HTH_1"/>
    <property type="match status" value="1"/>
</dbReference>
<keyword evidence="2" id="KW-0805">Transcription regulation</keyword>
<dbReference type="PANTHER" id="PTHR30126:SF4">
    <property type="entry name" value="LYSR FAMILY TRANSCRIPTIONAL REGULATOR"/>
    <property type="match status" value="1"/>
</dbReference>
<dbReference type="InterPro" id="IPR036390">
    <property type="entry name" value="WH_DNA-bd_sf"/>
</dbReference>
<sequence length="303" mass="33142">MMDSIARTGSFAAAAREMGKVPSALTYSVRQLEDALDVLLFDRSSRQAVLTAAGLELLTEGRRLLQEMDAVANRVRRVATGWESTLTVAIDDAIARRAVYDLMEAFYQLREDGRPPPTRLKLRTEVLAGTWEALSSGQADLAIGTTTQPPGSSFHCEPLGDMEMIFVVAPHHPLASHEGPLDPGTIAHHRIIAVADTARQLLPMTVGVMPGQEVLTMPSMAAKLEALLRGLGCGSLPHSMVRRHVEAGRLVHKPYAQVRPPVPLNYAWRAGPQPARALAWWLQQLRSPVTRLALLEQHEGLLL</sequence>
<evidence type="ECO:0000256" key="1">
    <source>
        <dbReference type="ARBA" id="ARBA00009437"/>
    </source>
</evidence>
<comment type="similarity">
    <text evidence="1">Belongs to the LysR transcriptional regulatory family.</text>
</comment>
<dbReference type="SUPFAM" id="SSF53850">
    <property type="entry name" value="Periplasmic binding protein-like II"/>
    <property type="match status" value="1"/>
</dbReference>
<dbReference type="Gene3D" id="3.40.190.290">
    <property type="match status" value="1"/>
</dbReference>
<evidence type="ECO:0000313" key="7">
    <source>
        <dbReference type="Proteomes" id="UP001238603"/>
    </source>
</evidence>
<dbReference type="EMBL" id="JASVDS010000006">
    <property type="protein sequence ID" value="MDL5033982.1"/>
    <property type="molecule type" value="Genomic_DNA"/>
</dbReference>
<dbReference type="InterPro" id="IPR005119">
    <property type="entry name" value="LysR_subst-bd"/>
</dbReference>
<keyword evidence="7" id="KW-1185">Reference proteome</keyword>
<dbReference type="PANTHER" id="PTHR30126">
    <property type="entry name" value="HTH-TYPE TRANSCRIPTIONAL REGULATOR"/>
    <property type="match status" value="1"/>
</dbReference>
<accession>A0ABT7LM84</accession>
<reference evidence="6 7" key="1">
    <citation type="submission" date="2023-06" db="EMBL/GenBank/DDBJ databases">
        <title>Pelomonas sp. APW6 16S ribosomal RNA gene genome sequencing and assembly.</title>
        <authorList>
            <person name="Woo H."/>
        </authorList>
    </citation>
    <scope>NUCLEOTIDE SEQUENCE [LARGE SCALE GENOMIC DNA]</scope>
    <source>
        <strain evidence="6 7">APW6</strain>
    </source>
</reference>
<feature type="domain" description="HTH lysR-type" evidence="5">
    <location>
        <begin position="1"/>
        <end position="51"/>
    </location>
</feature>
<evidence type="ECO:0000256" key="2">
    <source>
        <dbReference type="ARBA" id="ARBA00023015"/>
    </source>
</evidence>
<gene>
    <name evidence="6" type="ORF">QRD43_18900</name>
</gene>
<keyword evidence="4" id="KW-0804">Transcription</keyword>
<proteinExistence type="inferred from homology"/>
<dbReference type="PROSITE" id="PS50931">
    <property type="entry name" value="HTH_LYSR"/>
    <property type="match status" value="1"/>
</dbReference>
<dbReference type="SUPFAM" id="SSF46785">
    <property type="entry name" value="Winged helix' DNA-binding domain"/>
    <property type="match status" value="1"/>
</dbReference>
<dbReference type="Gene3D" id="1.10.10.10">
    <property type="entry name" value="Winged helix-like DNA-binding domain superfamily/Winged helix DNA-binding domain"/>
    <property type="match status" value="1"/>
</dbReference>
<evidence type="ECO:0000256" key="3">
    <source>
        <dbReference type="ARBA" id="ARBA00023125"/>
    </source>
</evidence>
<dbReference type="Pfam" id="PF03466">
    <property type="entry name" value="LysR_substrate"/>
    <property type="match status" value="1"/>
</dbReference>
<dbReference type="RefSeq" id="WP_285984195.1">
    <property type="nucleotide sequence ID" value="NZ_JASVDS010000006.1"/>
</dbReference>